<dbReference type="Pfam" id="PF24758">
    <property type="entry name" value="LRR_At5g56370"/>
    <property type="match status" value="1"/>
</dbReference>
<gene>
    <name evidence="3" type="ORF">QYE76_049750</name>
</gene>
<sequence length="492" mass="56073">MVPRRRRPPPSVFIFPRFLHSSNTRFPHPRAKFPNHHRSSSPHPNPRTAPPRDSVSPFAAEMPPRRLSAKRRRCRATEAAAAEADALISLPPGVLDDILTRVGIRDAVRTSALSRAWRRRWEALSSLDLIFPSLGYDKVPPEALGAVDCILLRFPGSVRRFCANLDNAYAGRIHDWLRVLSRRGIEILDLKFGYGFALPPSVFSCSRLTSLTLSSCVIPLLPLGFVAFPELRRLTLVYVQLQEYGGYQLEEIIETSPLLEYLSLISVLIRGDYVRKWVIRAPNLRHLEACSDYDDDGWILKKLTSLRCAKIAFTVFLVHRNFAKFLSGLVQVTELSVSTGYIPSSAKMPEILCTFHNLKSLNLKVHFYKQHPIMLTLYLLKSAPNLEELKLKIYDEEELEFEANGEFLNALWADGMCANLQVVQMSGIHWLPNEMSFIELILSKARRLHTLSISHSEEIVMSNEDALNELLRYRRASTEAQILFKGKTEDYY</sequence>
<organism evidence="3 4">
    <name type="scientific">Lolium multiflorum</name>
    <name type="common">Italian ryegrass</name>
    <name type="synonym">Lolium perenne subsp. multiflorum</name>
    <dbReference type="NCBI Taxonomy" id="4521"/>
    <lineage>
        <taxon>Eukaryota</taxon>
        <taxon>Viridiplantae</taxon>
        <taxon>Streptophyta</taxon>
        <taxon>Embryophyta</taxon>
        <taxon>Tracheophyta</taxon>
        <taxon>Spermatophyta</taxon>
        <taxon>Magnoliopsida</taxon>
        <taxon>Liliopsida</taxon>
        <taxon>Poales</taxon>
        <taxon>Poaceae</taxon>
        <taxon>BOP clade</taxon>
        <taxon>Pooideae</taxon>
        <taxon>Poodae</taxon>
        <taxon>Poeae</taxon>
        <taxon>Poeae Chloroplast Group 2 (Poeae type)</taxon>
        <taxon>Loliodinae</taxon>
        <taxon>Loliinae</taxon>
        <taxon>Lolium</taxon>
    </lineage>
</organism>
<feature type="compositionally biased region" description="Basic residues" evidence="1">
    <location>
        <begin position="27"/>
        <end position="40"/>
    </location>
</feature>
<dbReference type="InterPro" id="IPR050232">
    <property type="entry name" value="FBL13/AtMIF1-like"/>
</dbReference>
<dbReference type="InterPro" id="IPR032675">
    <property type="entry name" value="LRR_dom_sf"/>
</dbReference>
<dbReference type="InterPro" id="IPR001810">
    <property type="entry name" value="F-box_dom"/>
</dbReference>
<dbReference type="Proteomes" id="UP001231189">
    <property type="component" value="Unassembled WGS sequence"/>
</dbReference>
<keyword evidence="4" id="KW-1185">Reference proteome</keyword>
<dbReference type="SUPFAM" id="SSF52047">
    <property type="entry name" value="RNI-like"/>
    <property type="match status" value="1"/>
</dbReference>
<evidence type="ECO:0000313" key="3">
    <source>
        <dbReference type="EMBL" id="KAK1661591.1"/>
    </source>
</evidence>
<dbReference type="AlphaFoldDB" id="A0AAD8SNM6"/>
<dbReference type="EMBL" id="JAUUTY010000003">
    <property type="protein sequence ID" value="KAK1661591.1"/>
    <property type="molecule type" value="Genomic_DNA"/>
</dbReference>
<dbReference type="PROSITE" id="PS50181">
    <property type="entry name" value="FBOX"/>
    <property type="match status" value="1"/>
</dbReference>
<dbReference type="SUPFAM" id="SSF81383">
    <property type="entry name" value="F-box domain"/>
    <property type="match status" value="1"/>
</dbReference>
<dbReference type="InterPro" id="IPR055411">
    <property type="entry name" value="LRR_FXL15/At3g58940/PEG3-like"/>
</dbReference>
<feature type="domain" description="F-box" evidence="2">
    <location>
        <begin position="84"/>
        <end position="134"/>
    </location>
</feature>
<reference evidence="3" key="1">
    <citation type="submission" date="2023-07" db="EMBL/GenBank/DDBJ databases">
        <title>A chromosome-level genome assembly of Lolium multiflorum.</title>
        <authorList>
            <person name="Chen Y."/>
            <person name="Copetti D."/>
            <person name="Kolliker R."/>
            <person name="Studer B."/>
        </authorList>
    </citation>
    <scope>NUCLEOTIDE SEQUENCE</scope>
    <source>
        <strain evidence="3">02402/16</strain>
        <tissue evidence="3">Leaf</tissue>
    </source>
</reference>
<dbReference type="PANTHER" id="PTHR31900:SF30">
    <property type="entry name" value="SUPERFAMILY PROTEIN, PUTATIVE-RELATED"/>
    <property type="match status" value="1"/>
</dbReference>
<evidence type="ECO:0000256" key="1">
    <source>
        <dbReference type="SAM" id="MobiDB-lite"/>
    </source>
</evidence>
<dbReference type="InterPro" id="IPR036047">
    <property type="entry name" value="F-box-like_dom_sf"/>
</dbReference>
<proteinExistence type="predicted"/>
<evidence type="ECO:0000313" key="4">
    <source>
        <dbReference type="Proteomes" id="UP001231189"/>
    </source>
</evidence>
<dbReference type="Gene3D" id="3.80.10.10">
    <property type="entry name" value="Ribonuclease Inhibitor"/>
    <property type="match status" value="1"/>
</dbReference>
<name>A0AAD8SNM6_LOLMU</name>
<comment type="caution">
    <text evidence="3">The sequence shown here is derived from an EMBL/GenBank/DDBJ whole genome shotgun (WGS) entry which is preliminary data.</text>
</comment>
<accession>A0AAD8SNM6</accession>
<protein>
    <recommendedName>
        <fullName evidence="2">F-box domain-containing protein</fullName>
    </recommendedName>
</protein>
<dbReference type="Pfam" id="PF00646">
    <property type="entry name" value="F-box"/>
    <property type="match status" value="1"/>
</dbReference>
<feature type="region of interest" description="Disordered" evidence="1">
    <location>
        <begin position="22"/>
        <end position="70"/>
    </location>
</feature>
<evidence type="ECO:0000259" key="2">
    <source>
        <dbReference type="PROSITE" id="PS50181"/>
    </source>
</evidence>
<dbReference type="PANTHER" id="PTHR31900">
    <property type="entry name" value="F-BOX/RNI SUPERFAMILY PROTEIN-RELATED"/>
    <property type="match status" value="1"/>
</dbReference>